<dbReference type="EMBL" id="GGEC01007430">
    <property type="protein sequence ID" value="MBW87913.1"/>
    <property type="molecule type" value="Transcribed_RNA"/>
</dbReference>
<dbReference type="AlphaFoldDB" id="A0A2P2J372"/>
<accession>A0A2P2J372</accession>
<proteinExistence type="predicted"/>
<name>A0A2P2J372_RHIMU</name>
<reference evidence="1" key="1">
    <citation type="submission" date="2018-02" db="EMBL/GenBank/DDBJ databases">
        <title>Rhizophora mucronata_Transcriptome.</title>
        <authorList>
            <person name="Meera S.P."/>
            <person name="Sreeshan A."/>
            <person name="Augustine A."/>
        </authorList>
    </citation>
    <scope>NUCLEOTIDE SEQUENCE</scope>
    <source>
        <tissue evidence="1">Leaf</tissue>
    </source>
</reference>
<organism evidence="1">
    <name type="scientific">Rhizophora mucronata</name>
    <name type="common">Asiatic mangrove</name>
    <dbReference type="NCBI Taxonomy" id="61149"/>
    <lineage>
        <taxon>Eukaryota</taxon>
        <taxon>Viridiplantae</taxon>
        <taxon>Streptophyta</taxon>
        <taxon>Embryophyta</taxon>
        <taxon>Tracheophyta</taxon>
        <taxon>Spermatophyta</taxon>
        <taxon>Magnoliopsida</taxon>
        <taxon>eudicotyledons</taxon>
        <taxon>Gunneridae</taxon>
        <taxon>Pentapetalae</taxon>
        <taxon>rosids</taxon>
        <taxon>fabids</taxon>
        <taxon>Malpighiales</taxon>
        <taxon>Rhizophoraceae</taxon>
        <taxon>Rhizophora</taxon>
    </lineage>
</organism>
<sequence length="65" mass="7482">MTNSVLRLCRIAFSLSFNRWLHIGNLVLELLSNLMVHFICLTYACQTTLQLCMVEMVVLLPNSPR</sequence>
<evidence type="ECO:0000313" key="1">
    <source>
        <dbReference type="EMBL" id="MBW87913.1"/>
    </source>
</evidence>
<protein>
    <submittedName>
        <fullName evidence="1">Uncharacterized protein</fullName>
    </submittedName>
</protein>